<name>A0A380CI62_SPHSI</name>
<dbReference type="GO" id="GO:0008080">
    <property type="term" value="F:N-acetyltransferase activity"/>
    <property type="evidence" value="ECO:0007669"/>
    <property type="project" value="InterPro"/>
</dbReference>
<dbReference type="Pfam" id="PF00583">
    <property type="entry name" value="Acetyltransf_1"/>
    <property type="match status" value="1"/>
</dbReference>
<feature type="domain" description="N-acetyltransferase" evidence="2">
    <location>
        <begin position="5"/>
        <end position="167"/>
    </location>
</feature>
<dbReference type="RefSeq" id="WP_115170753.1">
    <property type="nucleotide sequence ID" value="NZ_UGYW01000002.1"/>
</dbReference>
<accession>A0A380CI62</accession>
<evidence type="ECO:0000259" key="2">
    <source>
        <dbReference type="PROSITE" id="PS51186"/>
    </source>
</evidence>
<gene>
    <name evidence="3" type="ORF">NCTC11388_03123</name>
</gene>
<dbReference type="InterPro" id="IPR000182">
    <property type="entry name" value="GNAT_dom"/>
</dbReference>
<dbReference type="PANTHER" id="PTHR13947:SF37">
    <property type="entry name" value="LD18367P"/>
    <property type="match status" value="1"/>
</dbReference>
<reference evidence="3 4" key="1">
    <citation type="submission" date="2018-06" db="EMBL/GenBank/DDBJ databases">
        <authorList>
            <consortium name="Pathogen Informatics"/>
            <person name="Doyle S."/>
        </authorList>
    </citation>
    <scope>NUCLEOTIDE SEQUENCE [LARGE SCALE GENOMIC DNA]</scope>
    <source>
        <strain evidence="3 4">NCTC11388</strain>
    </source>
</reference>
<keyword evidence="1 3" id="KW-0808">Transferase</keyword>
<evidence type="ECO:0000313" key="4">
    <source>
        <dbReference type="Proteomes" id="UP000254893"/>
    </source>
</evidence>
<organism evidence="3 4">
    <name type="scientific">Sphingobacterium spiritivorum</name>
    <name type="common">Flavobacterium spiritivorum</name>
    <dbReference type="NCBI Taxonomy" id="258"/>
    <lineage>
        <taxon>Bacteria</taxon>
        <taxon>Pseudomonadati</taxon>
        <taxon>Bacteroidota</taxon>
        <taxon>Sphingobacteriia</taxon>
        <taxon>Sphingobacteriales</taxon>
        <taxon>Sphingobacteriaceae</taxon>
        <taxon>Sphingobacterium</taxon>
    </lineage>
</organism>
<sequence length="167" mass="19337">MNKDLIIKRVSEQDIHELITYVSQARKLLFPMLDHSKMPYDLQHFAQTYIHNPIGAFLEARDRSGDLIAVIGMMAYDQRFPFLHLEQKNTVEVVRLYVNPKGRRQGVATALFQELVEVAKTQAVSTLYLHTHPFLTGAYEFWLQCGFQTLVRKDHSGFATIHMKCEL</sequence>
<dbReference type="InterPro" id="IPR016181">
    <property type="entry name" value="Acyl_CoA_acyltransferase"/>
</dbReference>
<dbReference type="Gene3D" id="3.40.630.30">
    <property type="match status" value="1"/>
</dbReference>
<evidence type="ECO:0000313" key="3">
    <source>
        <dbReference type="EMBL" id="SUJ21167.1"/>
    </source>
</evidence>
<dbReference type="AlphaFoldDB" id="A0A380CI62"/>
<dbReference type="PROSITE" id="PS51186">
    <property type="entry name" value="GNAT"/>
    <property type="match status" value="1"/>
</dbReference>
<dbReference type="SUPFAM" id="SSF55729">
    <property type="entry name" value="Acyl-CoA N-acyltransferases (Nat)"/>
    <property type="match status" value="1"/>
</dbReference>
<dbReference type="Proteomes" id="UP000254893">
    <property type="component" value="Unassembled WGS sequence"/>
</dbReference>
<evidence type="ECO:0000256" key="1">
    <source>
        <dbReference type="ARBA" id="ARBA00022679"/>
    </source>
</evidence>
<dbReference type="InterPro" id="IPR050769">
    <property type="entry name" value="NAT_camello-type"/>
</dbReference>
<proteinExistence type="predicted"/>
<dbReference type="CDD" id="cd04301">
    <property type="entry name" value="NAT_SF"/>
    <property type="match status" value="1"/>
</dbReference>
<dbReference type="EMBL" id="UGYW01000002">
    <property type="protein sequence ID" value="SUJ21167.1"/>
    <property type="molecule type" value="Genomic_DNA"/>
</dbReference>
<dbReference type="PANTHER" id="PTHR13947">
    <property type="entry name" value="GNAT FAMILY N-ACETYLTRANSFERASE"/>
    <property type="match status" value="1"/>
</dbReference>
<protein>
    <submittedName>
        <fullName evidence="3">Acetyltransferase (GNAT) family</fullName>
    </submittedName>
</protein>